<organism evidence="1 2">
    <name type="scientific">Lentilactobacillus diolivorans DSM 14421</name>
    <dbReference type="NCBI Taxonomy" id="1423739"/>
    <lineage>
        <taxon>Bacteria</taxon>
        <taxon>Bacillati</taxon>
        <taxon>Bacillota</taxon>
        <taxon>Bacilli</taxon>
        <taxon>Lactobacillales</taxon>
        <taxon>Lactobacillaceae</taxon>
        <taxon>Lentilactobacillus</taxon>
    </lineage>
</organism>
<evidence type="ECO:0000313" key="1">
    <source>
        <dbReference type="EMBL" id="KRL64967.1"/>
    </source>
</evidence>
<evidence type="ECO:0008006" key="3">
    <source>
        <dbReference type="Google" id="ProtNLM"/>
    </source>
</evidence>
<dbReference type="EMBL" id="AZEY01000079">
    <property type="protein sequence ID" value="KRL64967.1"/>
    <property type="molecule type" value="Genomic_DNA"/>
</dbReference>
<dbReference type="Pfam" id="PF19409">
    <property type="entry name" value="Thiopep_pre"/>
    <property type="match status" value="1"/>
</dbReference>
<dbReference type="AlphaFoldDB" id="A0A0R1S7U6"/>
<reference evidence="1 2" key="1">
    <citation type="journal article" date="2015" name="Genome Announc.">
        <title>Expanding the biotechnology potential of lactobacilli through comparative genomics of 213 strains and associated genera.</title>
        <authorList>
            <person name="Sun Z."/>
            <person name="Harris H.M."/>
            <person name="McCann A."/>
            <person name="Guo C."/>
            <person name="Argimon S."/>
            <person name="Zhang W."/>
            <person name="Yang X."/>
            <person name="Jeffery I.B."/>
            <person name="Cooney J.C."/>
            <person name="Kagawa T.F."/>
            <person name="Liu W."/>
            <person name="Song Y."/>
            <person name="Salvetti E."/>
            <person name="Wrobel A."/>
            <person name="Rasinkangas P."/>
            <person name="Parkhill J."/>
            <person name="Rea M.C."/>
            <person name="O'Sullivan O."/>
            <person name="Ritari J."/>
            <person name="Douillard F.P."/>
            <person name="Paul Ross R."/>
            <person name="Yang R."/>
            <person name="Briner A.E."/>
            <person name="Felis G.E."/>
            <person name="de Vos W.M."/>
            <person name="Barrangou R."/>
            <person name="Klaenhammer T.R."/>
            <person name="Caufield P.W."/>
            <person name="Cui Y."/>
            <person name="Zhang H."/>
            <person name="O'Toole P.W."/>
        </authorList>
    </citation>
    <scope>NUCLEOTIDE SEQUENCE [LARGE SCALE GENOMIC DNA]</scope>
    <source>
        <strain evidence="1 2">DSM 14421</strain>
    </source>
</reference>
<dbReference type="NCBIfam" id="NF033400">
    <property type="entry name" value="thiazolyl_B"/>
    <property type="match status" value="1"/>
</dbReference>
<protein>
    <recommendedName>
        <fullName evidence="3">Thiazolylpeptide-type bacteriocin</fullName>
    </recommendedName>
</protein>
<dbReference type="InterPro" id="IPR023895">
    <property type="entry name" value="Thiopep_bacteriocin_prcur"/>
</dbReference>
<name>A0A0R1S7U6_9LACO</name>
<accession>A0A0R1S7U6</accession>
<dbReference type="STRING" id="1423739.FC85_GL000762"/>
<dbReference type="Proteomes" id="UP000052013">
    <property type="component" value="Unassembled WGS sequence"/>
</dbReference>
<dbReference type="RefSeq" id="WP_083485069.1">
    <property type="nucleotide sequence ID" value="NZ_AZEY01000079.1"/>
</dbReference>
<dbReference type="NCBIfam" id="TIGR03892">
    <property type="entry name" value="thiopep_precurs"/>
    <property type="match status" value="1"/>
</dbReference>
<proteinExistence type="predicted"/>
<dbReference type="PATRIC" id="fig|1423739.3.peg.793"/>
<evidence type="ECO:0000313" key="2">
    <source>
        <dbReference type="Proteomes" id="UP000052013"/>
    </source>
</evidence>
<gene>
    <name evidence="1" type="ORF">FC85_GL000762</name>
</gene>
<sequence>MLERIKTKDKELIDDEAQDSEKAIDKLFDNVELIEIDEAITLSESAASSGISSCDSCSCCASTSCCSVHIHI</sequence>
<comment type="caution">
    <text evidence="1">The sequence shown here is derived from an EMBL/GenBank/DDBJ whole genome shotgun (WGS) entry which is preliminary data.</text>
</comment>